<dbReference type="InterPro" id="IPR036514">
    <property type="entry name" value="SGNH_hydro_sf"/>
</dbReference>
<feature type="signal peptide" evidence="2">
    <location>
        <begin position="1"/>
        <end position="16"/>
    </location>
</feature>
<dbReference type="Proteomes" id="UP000824469">
    <property type="component" value="Unassembled WGS sequence"/>
</dbReference>
<dbReference type="InterPro" id="IPR001087">
    <property type="entry name" value="GDSL"/>
</dbReference>
<proteinExistence type="inferred from homology"/>
<dbReference type="PANTHER" id="PTHR45642">
    <property type="entry name" value="GDSL ESTERASE/LIPASE EXL3"/>
    <property type="match status" value="1"/>
</dbReference>
<keyword evidence="2" id="KW-0732">Signal</keyword>
<dbReference type="GO" id="GO:0016788">
    <property type="term" value="F:hydrolase activity, acting on ester bonds"/>
    <property type="evidence" value="ECO:0007669"/>
    <property type="project" value="InterPro"/>
</dbReference>
<dbReference type="Pfam" id="PF00657">
    <property type="entry name" value="Lipase_GDSL"/>
    <property type="match status" value="1"/>
</dbReference>
<keyword evidence="4" id="KW-1185">Reference proteome</keyword>
<evidence type="ECO:0000313" key="4">
    <source>
        <dbReference type="Proteomes" id="UP000824469"/>
    </source>
</evidence>
<dbReference type="EMBL" id="JAHRHJ020000011">
    <property type="protein sequence ID" value="KAH9295785.1"/>
    <property type="molecule type" value="Genomic_DNA"/>
</dbReference>
<dbReference type="InterPro" id="IPR050592">
    <property type="entry name" value="GDSL_lipolytic_enzyme"/>
</dbReference>
<dbReference type="Gene3D" id="3.40.50.1110">
    <property type="entry name" value="SGNH hydrolase"/>
    <property type="match status" value="1"/>
</dbReference>
<dbReference type="OMA" id="CIEGANN"/>
<accession>A0AA38C8K7</accession>
<evidence type="ECO:0000313" key="3">
    <source>
        <dbReference type="EMBL" id="KAH9295785.1"/>
    </source>
</evidence>
<protein>
    <recommendedName>
        <fullName evidence="5">GDSL esterase/lipase</fullName>
    </recommendedName>
</protein>
<dbReference type="AlphaFoldDB" id="A0AA38C8K7"/>
<reference evidence="3 4" key="1">
    <citation type="journal article" date="2021" name="Nat. Plants">
        <title>The Taxus genome provides insights into paclitaxel biosynthesis.</title>
        <authorList>
            <person name="Xiong X."/>
            <person name="Gou J."/>
            <person name="Liao Q."/>
            <person name="Li Y."/>
            <person name="Zhou Q."/>
            <person name="Bi G."/>
            <person name="Li C."/>
            <person name="Du R."/>
            <person name="Wang X."/>
            <person name="Sun T."/>
            <person name="Guo L."/>
            <person name="Liang H."/>
            <person name="Lu P."/>
            <person name="Wu Y."/>
            <person name="Zhang Z."/>
            <person name="Ro D.K."/>
            <person name="Shang Y."/>
            <person name="Huang S."/>
            <person name="Yan J."/>
        </authorList>
    </citation>
    <scope>NUCLEOTIDE SEQUENCE [LARGE SCALE GENOMIC DNA]</scope>
    <source>
        <strain evidence="3">Ta-2019</strain>
    </source>
</reference>
<dbReference type="PANTHER" id="PTHR45642:SF95">
    <property type="entry name" value="GDSL-LIKE LIPASE_ACYLHYDROLASE FAMILY PROTEIN, EXPRESSED"/>
    <property type="match status" value="1"/>
</dbReference>
<comment type="similarity">
    <text evidence="1">Belongs to the 'GDSL' lipolytic enzyme family.</text>
</comment>
<feature type="non-terminal residue" evidence="3">
    <location>
        <position position="1"/>
    </location>
</feature>
<gene>
    <name evidence="3" type="ORF">KI387_039373</name>
</gene>
<organism evidence="3 4">
    <name type="scientific">Taxus chinensis</name>
    <name type="common">Chinese yew</name>
    <name type="synonym">Taxus wallichiana var. chinensis</name>
    <dbReference type="NCBI Taxonomy" id="29808"/>
    <lineage>
        <taxon>Eukaryota</taxon>
        <taxon>Viridiplantae</taxon>
        <taxon>Streptophyta</taxon>
        <taxon>Embryophyta</taxon>
        <taxon>Tracheophyta</taxon>
        <taxon>Spermatophyta</taxon>
        <taxon>Pinopsida</taxon>
        <taxon>Pinidae</taxon>
        <taxon>Conifers II</taxon>
        <taxon>Cupressales</taxon>
        <taxon>Taxaceae</taxon>
        <taxon>Taxus</taxon>
    </lineage>
</organism>
<comment type="caution">
    <text evidence="3">The sequence shown here is derived from an EMBL/GenBank/DDBJ whole genome shotgun (WGS) entry which is preliminary data.</text>
</comment>
<evidence type="ECO:0000256" key="2">
    <source>
        <dbReference type="SAM" id="SignalP"/>
    </source>
</evidence>
<sequence length="128" mass="13786">MGYISFAMFILAYCRGKCIEGANNVQVKSKVPTFLTFRDSIVDPGNNNFLPTIAKANHLPYGRDFKGRQPTGRFCNGKIAADFIAAGLGVKETVPPYLDPKLSTQDLLTGVSFATSGTGYDNLTTAVV</sequence>
<name>A0AA38C8K7_TAXCH</name>
<feature type="chain" id="PRO_5041262769" description="GDSL esterase/lipase" evidence="2">
    <location>
        <begin position="17"/>
        <end position="128"/>
    </location>
</feature>
<evidence type="ECO:0000256" key="1">
    <source>
        <dbReference type="ARBA" id="ARBA00008668"/>
    </source>
</evidence>
<evidence type="ECO:0008006" key="5">
    <source>
        <dbReference type="Google" id="ProtNLM"/>
    </source>
</evidence>